<dbReference type="InterPro" id="IPR002938">
    <property type="entry name" value="FAD-bd"/>
</dbReference>
<sequence>MKQQITDILIIGAGPGGMVAAGYLHDKEISVKVIEKQSFPRFAIGESLIPRCMDNFEEAGLLSAIDKKGYQKKFGARFIRGNETAEFNFSKKYGDGWDWTWQVPRADFDKTLADEIQKKGIDISFETEVISVEKENDDLWKVITKNKEGISNKIHSRFIIDASGNGRVLAKQFRLEAPPEIYDHSSIFTHIKETGRPKGKEGQLITFEVLDTETWFWYIPFSDGMSSIGFVAPNKWFENFEGPEEVQFKKMLEKTDYYKGRFDDHQPIFKPVKLQNISRNVSSIYGKAFALTGNAAEFLDPIFSSGVAFATESSLLAAKLALRELNGESINWEEQYKNYIQKGVNVFSVYVKEWYTGRLQRIFFYDHPNESIKEQICSVLAGYVWDTTNPFVRNAEKMLWNLDYFIDFEKNKKNNVSS</sequence>
<name>A0A2R3Z856_9FLAO</name>
<reference evidence="3" key="1">
    <citation type="submission" date="2018-03" db="EMBL/GenBank/DDBJ databases">
        <title>Gramella fulva sp. nov., isolated from a dry surface of tidal flat.</title>
        <authorList>
            <person name="Hwang S.H."/>
            <person name="Hwang W.M."/>
            <person name="Kang K."/>
            <person name="Ahn T.-Y."/>
        </authorList>
    </citation>
    <scope>NUCLEOTIDE SEQUENCE [LARGE SCALE GENOMIC DNA]</scope>
    <source>
        <strain evidence="3">SH35</strain>
    </source>
</reference>
<gene>
    <name evidence="2" type="ORF">C7S20_14765</name>
</gene>
<keyword evidence="3" id="KW-1185">Reference proteome</keyword>
<proteinExistence type="predicted"/>
<dbReference type="PRINTS" id="PR00420">
    <property type="entry name" value="RNGMNOXGNASE"/>
</dbReference>
<dbReference type="OrthoDB" id="9806565at2"/>
<organism evidence="2 3">
    <name type="scientific">Christiangramia fulva</name>
    <dbReference type="NCBI Taxonomy" id="2126553"/>
    <lineage>
        <taxon>Bacteria</taxon>
        <taxon>Pseudomonadati</taxon>
        <taxon>Bacteroidota</taxon>
        <taxon>Flavobacteriia</taxon>
        <taxon>Flavobacteriales</taxon>
        <taxon>Flavobacteriaceae</taxon>
        <taxon>Christiangramia</taxon>
    </lineage>
</organism>
<dbReference type="Proteomes" id="UP000241507">
    <property type="component" value="Chromosome"/>
</dbReference>
<evidence type="ECO:0000313" key="3">
    <source>
        <dbReference type="Proteomes" id="UP000241507"/>
    </source>
</evidence>
<dbReference type="Gene3D" id="3.50.50.60">
    <property type="entry name" value="FAD/NAD(P)-binding domain"/>
    <property type="match status" value="1"/>
</dbReference>
<dbReference type="RefSeq" id="WP_107013199.1">
    <property type="nucleotide sequence ID" value="NZ_CP028136.1"/>
</dbReference>
<dbReference type="KEGG" id="grs:C7S20_14765"/>
<evidence type="ECO:0000259" key="1">
    <source>
        <dbReference type="Pfam" id="PF01494"/>
    </source>
</evidence>
<dbReference type="EMBL" id="CP028136">
    <property type="protein sequence ID" value="AVR46425.1"/>
    <property type="molecule type" value="Genomic_DNA"/>
</dbReference>
<feature type="domain" description="FAD-binding" evidence="1">
    <location>
        <begin position="6"/>
        <end position="197"/>
    </location>
</feature>
<protein>
    <submittedName>
        <fullName evidence="2">Pyridine nucleotide-disulfide oxidoreductase</fullName>
    </submittedName>
</protein>
<dbReference type="InterPro" id="IPR050816">
    <property type="entry name" value="Flavin-dep_Halogenase_NPB"/>
</dbReference>
<dbReference type="AlphaFoldDB" id="A0A2R3Z856"/>
<dbReference type="PANTHER" id="PTHR43747">
    <property type="entry name" value="FAD-BINDING PROTEIN"/>
    <property type="match status" value="1"/>
</dbReference>
<dbReference type="GO" id="GO:0071949">
    <property type="term" value="F:FAD binding"/>
    <property type="evidence" value="ECO:0007669"/>
    <property type="project" value="InterPro"/>
</dbReference>
<dbReference type="Pfam" id="PF01494">
    <property type="entry name" value="FAD_binding_3"/>
    <property type="match status" value="1"/>
</dbReference>
<dbReference type="SUPFAM" id="SSF51905">
    <property type="entry name" value="FAD/NAD(P)-binding domain"/>
    <property type="match status" value="1"/>
</dbReference>
<evidence type="ECO:0000313" key="2">
    <source>
        <dbReference type="EMBL" id="AVR46425.1"/>
    </source>
</evidence>
<accession>A0A2R3Z856</accession>
<dbReference type="InterPro" id="IPR036188">
    <property type="entry name" value="FAD/NAD-bd_sf"/>
</dbReference>
<dbReference type="PANTHER" id="PTHR43747:SF1">
    <property type="entry name" value="SLR1998 PROTEIN"/>
    <property type="match status" value="1"/>
</dbReference>